<feature type="region of interest" description="Disordered" evidence="4">
    <location>
        <begin position="1196"/>
        <end position="1216"/>
    </location>
</feature>
<dbReference type="Proteomes" id="UP000472277">
    <property type="component" value="Chromosome 3"/>
</dbReference>
<dbReference type="InterPro" id="IPR039662">
    <property type="entry name" value="Cohesin_Scc3/SA"/>
</dbReference>
<evidence type="ECO:0000256" key="4">
    <source>
        <dbReference type="SAM" id="MobiDB-lite"/>
    </source>
</evidence>
<evidence type="ECO:0000313" key="6">
    <source>
        <dbReference type="Ensembl" id="ENSSTUP00000000722.1"/>
    </source>
</evidence>
<dbReference type="Pfam" id="PF24571">
    <property type="entry name" value="HEAT_SCC3-SA"/>
    <property type="match status" value="1"/>
</dbReference>
<dbReference type="GeneTree" id="ENSGT00950000182972"/>
<comment type="similarity">
    <text evidence="1 2">Belongs to the SCC3 family.</text>
</comment>
<name>A0A673VWX7_SALTR</name>
<keyword evidence="2" id="KW-0131">Cell cycle</keyword>
<dbReference type="GO" id="GO:0000775">
    <property type="term" value="C:chromosome, centromeric region"/>
    <property type="evidence" value="ECO:0007669"/>
    <property type="project" value="UniProtKB-SubCell"/>
</dbReference>
<dbReference type="GO" id="GO:0007059">
    <property type="term" value="P:chromosome segregation"/>
    <property type="evidence" value="ECO:0007669"/>
    <property type="project" value="UniProtKB-KW"/>
</dbReference>
<feature type="coiled-coil region" evidence="3">
    <location>
        <begin position="223"/>
        <end position="276"/>
    </location>
</feature>
<dbReference type="PANTHER" id="PTHR11199">
    <property type="entry name" value="STROMAL ANTIGEN"/>
    <property type="match status" value="1"/>
</dbReference>
<feature type="compositionally biased region" description="Low complexity" evidence="4">
    <location>
        <begin position="1063"/>
        <end position="1072"/>
    </location>
</feature>
<feature type="compositionally biased region" description="Polar residues" evidence="4">
    <location>
        <begin position="1088"/>
        <end position="1099"/>
    </location>
</feature>
<reference evidence="6" key="2">
    <citation type="submission" date="2025-09" db="UniProtKB">
        <authorList>
            <consortium name="Ensembl"/>
        </authorList>
    </citation>
    <scope>IDENTIFICATION</scope>
</reference>
<dbReference type="SUPFAM" id="SSF48371">
    <property type="entry name" value="ARM repeat"/>
    <property type="match status" value="1"/>
</dbReference>
<evidence type="ECO:0000256" key="1">
    <source>
        <dbReference type="ARBA" id="ARBA00005486"/>
    </source>
</evidence>
<evidence type="ECO:0000256" key="2">
    <source>
        <dbReference type="RuleBase" id="RU369063"/>
    </source>
</evidence>
<feature type="region of interest" description="Disordered" evidence="4">
    <location>
        <begin position="13"/>
        <end position="58"/>
    </location>
</feature>
<comment type="subcellular location">
    <subcellularLocation>
        <location evidence="2">Nucleus</location>
    </subcellularLocation>
    <subcellularLocation>
        <location evidence="2">Chromosome</location>
    </subcellularLocation>
    <subcellularLocation>
        <location evidence="2">Chromosome</location>
        <location evidence="2">Centromere</location>
    </subcellularLocation>
</comment>
<keyword evidence="7" id="KW-1185">Reference proteome</keyword>
<comment type="subunit">
    <text evidence="2">Part of the cohesin complex which is composed of a heterodimer between a SMC1 protein (SMC1A or SMC1B) and SMC3, which are attached via their hinge domain, and RAD21 which link them at their heads, and one STAG protein.</text>
</comment>
<organism evidence="6 7">
    <name type="scientific">Salmo trutta</name>
    <name type="common">Brown trout</name>
    <dbReference type="NCBI Taxonomy" id="8032"/>
    <lineage>
        <taxon>Eukaryota</taxon>
        <taxon>Metazoa</taxon>
        <taxon>Chordata</taxon>
        <taxon>Craniata</taxon>
        <taxon>Vertebrata</taxon>
        <taxon>Euteleostomi</taxon>
        <taxon>Actinopterygii</taxon>
        <taxon>Neopterygii</taxon>
        <taxon>Teleostei</taxon>
        <taxon>Protacanthopterygii</taxon>
        <taxon>Salmoniformes</taxon>
        <taxon>Salmonidae</taxon>
        <taxon>Salmoninae</taxon>
        <taxon>Salmo</taxon>
    </lineage>
</organism>
<dbReference type="InterPro" id="IPR016024">
    <property type="entry name" value="ARM-type_fold"/>
</dbReference>
<dbReference type="GO" id="GO:0003682">
    <property type="term" value="F:chromatin binding"/>
    <property type="evidence" value="ECO:0007669"/>
    <property type="project" value="TreeGrafter"/>
</dbReference>
<keyword evidence="2" id="KW-0132">Cell division</keyword>
<keyword evidence="2" id="KW-0158">Chromosome</keyword>
<accession>A0A673VWX7</accession>
<feature type="domain" description="SCD" evidence="5">
    <location>
        <begin position="282"/>
        <end position="367"/>
    </location>
</feature>
<dbReference type="InterPro" id="IPR020839">
    <property type="entry name" value="SCD"/>
</dbReference>
<keyword evidence="2" id="KW-0539">Nucleus</keyword>
<dbReference type="GO" id="GO:0005634">
    <property type="term" value="C:nucleus"/>
    <property type="evidence" value="ECO:0007669"/>
    <property type="project" value="UniProtKB-SubCell"/>
</dbReference>
<gene>
    <name evidence="6" type="primary">STAG2</name>
    <name evidence="6" type="synonym">LOC115168018</name>
</gene>
<evidence type="ECO:0000256" key="3">
    <source>
        <dbReference type="SAM" id="Coils"/>
    </source>
</evidence>
<protein>
    <recommendedName>
        <fullName evidence="2">Cohesin subunit SA</fullName>
    </recommendedName>
    <alternativeName>
        <fullName evidence="2">SCC3 homolog</fullName>
    </alternativeName>
    <alternativeName>
        <fullName evidence="2">Stromal antigen</fullName>
    </alternativeName>
</protein>
<dbReference type="AlphaFoldDB" id="A0A673VWX7"/>
<dbReference type="PANTHER" id="PTHR11199:SF3">
    <property type="entry name" value="COHESIN SUBUNIT SA-2"/>
    <property type="match status" value="1"/>
</dbReference>
<dbReference type="PROSITE" id="PS51425">
    <property type="entry name" value="SCD"/>
    <property type="match status" value="1"/>
</dbReference>
<dbReference type="Ensembl" id="ENSSTUT00000000792.1">
    <property type="protein sequence ID" value="ENSSTUP00000000722.1"/>
    <property type="gene ID" value="ENSSTUG00000000222.1"/>
</dbReference>
<dbReference type="GO" id="GO:0000785">
    <property type="term" value="C:chromatin"/>
    <property type="evidence" value="ECO:0007669"/>
    <property type="project" value="UniProtKB-UniRule"/>
</dbReference>
<dbReference type="InterPro" id="IPR056396">
    <property type="entry name" value="HEAT_SCC3-SA"/>
</dbReference>
<comment type="function">
    <text evidence="2">Component of cohesin complex, a complex required for the cohesion of sister chromatids after DNA replication. The cohesin complex apparently forms a large proteinaceous ring within which sister chromatids can be trapped. At anaphase, the complex is cleaved and dissociates from chromatin, allowing sister chromatids to segregate.</text>
</comment>
<dbReference type="GO" id="GO:0008278">
    <property type="term" value="C:cohesin complex"/>
    <property type="evidence" value="ECO:0007669"/>
    <property type="project" value="UniProtKB-UniRule"/>
</dbReference>
<dbReference type="Pfam" id="PF21581">
    <property type="entry name" value="SCD"/>
    <property type="match status" value="1"/>
</dbReference>
<dbReference type="GO" id="GO:0007062">
    <property type="term" value="P:sister chromatid cohesion"/>
    <property type="evidence" value="ECO:0007669"/>
    <property type="project" value="UniProtKB-UniRule"/>
</dbReference>
<evidence type="ECO:0000313" key="7">
    <source>
        <dbReference type="Proteomes" id="UP000472277"/>
    </source>
</evidence>
<reference evidence="6" key="1">
    <citation type="submission" date="2025-08" db="UniProtKB">
        <authorList>
            <consortium name="Ensembl"/>
        </authorList>
    </citation>
    <scope>IDENTIFICATION</scope>
</reference>
<feature type="region of interest" description="Disordered" evidence="4">
    <location>
        <begin position="1050"/>
        <end position="1107"/>
    </location>
</feature>
<keyword evidence="3" id="KW-0175">Coiled coil</keyword>
<dbReference type="GO" id="GO:0051301">
    <property type="term" value="P:cell division"/>
    <property type="evidence" value="ECO:0007669"/>
    <property type="project" value="UniProtKB-UniRule"/>
</dbReference>
<dbReference type="InterPro" id="IPR013721">
    <property type="entry name" value="STAG"/>
</dbReference>
<keyword evidence="2" id="KW-0159">Chromosome partition</keyword>
<proteinExistence type="inferred from homology"/>
<dbReference type="Pfam" id="PF08514">
    <property type="entry name" value="STAG"/>
    <property type="match status" value="1"/>
</dbReference>
<sequence>MCVCVFARDSDTRFSSDTDFSEAPDVSINPTKGKGGKKGKKAAGEKGKGGKGVGGAGRMNGHYQENGMENLMLFEVVKMGKSAMQSVVDDWIEAYKNDRDMALLDLINFFIQCSGCKGVVSGEMFRNMQNSEIIRRMTEEFDEDSGDYPLTMAGPLWKKFKGSFCEFIAVLVRQCQYSIIYDEYLMDTVISLLTGLSDSQVRAFRHTSTLAAMKLMTALVNVALNLSINMDNTQRQYETERNKNVAKRANDRLELLLQKRKELQENQDEIENMMNAIFKGVFVHRYRDAIAEIRAITIEEIGMWMKLYSDAFLNDSYLKYVGWTMHDKQGEVRLKCLTALQGLYYNRELNTRLELFTSRFKDRIVSMTLDKEYDVAVQAIKLLTLVLHSTDEVLSPEDCESVYHLVYSAHRPVAIAAGEFLFKKLFSTREPEEEGAPKRRGRQSPNANLIKTTVFFFLESELHEHAAYLVDSLWESGADLLKDWECMTSLLLDDPVPGEEALTDRQETALIEIMLCTVRQAAECHPPVGRGTGKRVMTAKEKKTQLDDRTRMTELFAVTLPPLLAKYSIDTEKVTNLLQLPQFFDLDIYTTGRLEKHLEALLRQIREIVEKHTDIEVLEVCSKTYHALCNDEFTIFNRVDIARSQLLDEMVDKFNRLLEDFLQEGEEPDDDDAYQVLSTLKRITAFHNAHDLSQWDLFSSNFKLLNTGIENGDMPEQIVVHALQCTHYVVLWHLAKVSEGSHRKEELVSLRKQMRMFCLMCQRYLTNVNTTVKEQAFTILCDVLLVFSHQMVSGGREQLEPLVYSPDDSLQTELLSFILHHVFIDQDDDNYGQQDDEAAKIEALHKRRNLLAAYCKLIIYNVVEMNTGADIFKQYMRYYNDYGDIIKETMSKTRQIDKIQCAKTLILSLQQLFHEMLSELGTGFDRSSSAFCGIKELARRFSLTFGLDQVKTRDAIAMLHKDGIEFAFKEPSPQGEGNPPLHLAFLDILSEFSSKLMRQDKRTVHMYLERFMTFQMALQRDDCWLPLISYRNSLQAGGDDDTMSVVSGYSSRGSSVRSKKTKAATPTATVAAAKRKLPEAEDSSSSSTDMSWQHQSMQTPVMMPSPHLTSTMMRGPGDMREEAKRGRDDSYMGVYALPSDSQQHPHTLPQTPQLHQTPIDYNRRGTGLMEEDEEPIVEDVMMSSEGRMEDLNEGMDFDTMDIDLPPSKNRRERSELKPDYFDPGSIMDESVSNSSLLLNHYYFIVILFLIHTPCSK</sequence>
<evidence type="ECO:0000259" key="5">
    <source>
        <dbReference type="PROSITE" id="PS51425"/>
    </source>
</evidence>